<dbReference type="PANTHER" id="PTHR30157">
    <property type="entry name" value="FERRIC REDUCTASE, NADPH-DEPENDENT"/>
    <property type="match status" value="1"/>
</dbReference>
<evidence type="ECO:0000259" key="1">
    <source>
        <dbReference type="PROSITE" id="PS51384"/>
    </source>
</evidence>
<dbReference type="EMBL" id="JANUGP010000001">
    <property type="protein sequence ID" value="MCS0599639.1"/>
    <property type="molecule type" value="Genomic_DNA"/>
</dbReference>
<dbReference type="Pfam" id="PF04954">
    <property type="entry name" value="SIP"/>
    <property type="match status" value="1"/>
</dbReference>
<dbReference type="Proteomes" id="UP001205612">
    <property type="component" value="Unassembled WGS sequence"/>
</dbReference>
<proteinExistence type="predicted"/>
<protein>
    <submittedName>
        <fullName evidence="2">Siderophore-interacting protein</fullName>
    </submittedName>
</protein>
<evidence type="ECO:0000313" key="3">
    <source>
        <dbReference type="Proteomes" id="UP001205612"/>
    </source>
</evidence>
<gene>
    <name evidence="2" type="ORF">NX794_00045</name>
</gene>
<dbReference type="PANTHER" id="PTHR30157:SF0">
    <property type="entry name" value="NADPH-DEPENDENT FERRIC-CHELATE REDUCTASE"/>
    <property type="match status" value="1"/>
</dbReference>
<sequence length="267" mass="29169">MLPKVQTPVSRRMITLEVRRTTRTTPGFATVTLGGPELEHLVPTGFDQAVRLFFPRAGQTGLTMPTLSNEAWMAQVMLLPKSRRPWVRNYTVRRVRPELGELDVEFALHGDTPACDWALNARPGDPAGIFDIGRTYLPPPDVAAQVLVADESAVPAVLAILEDAPGSLVAEVFLEVPEASDVRADVVAPEGVRVHWLARDGGSGLPGRLALDAVRDADLPRDRCYTWVAGESGLATGVRRHLVRERGVPKPDVAFYGYWRHGRSSPG</sequence>
<name>A0ABT2ATR4_9ACTN</name>
<dbReference type="PROSITE" id="PS51384">
    <property type="entry name" value="FAD_FR"/>
    <property type="match status" value="1"/>
</dbReference>
<dbReference type="InterPro" id="IPR017938">
    <property type="entry name" value="Riboflavin_synthase-like_b-brl"/>
</dbReference>
<dbReference type="InterPro" id="IPR007037">
    <property type="entry name" value="SIP_rossman_dom"/>
</dbReference>
<dbReference type="InterPro" id="IPR039261">
    <property type="entry name" value="FNR_nucleotide-bd"/>
</dbReference>
<dbReference type="SUPFAM" id="SSF63380">
    <property type="entry name" value="Riboflavin synthase domain-like"/>
    <property type="match status" value="1"/>
</dbReference>
<dbReference type="Pfam" id="PF08021">
    <property type="entry name" value="FAD_binding_9"/>
    <property type="match status" value="1"/>
</dbReference>
<dbReference type="CDD" id="cd06193">
    <property type="entry name" value="siderophore_interacting"/>
    <property type="match status" value="1"/>
</dbReference>
<dbReference type="InterPro" id="IPR039374">
    <property type="entry name" value="SIP_fam"/>
</dbReference>
<accession>A0ABT2ATR4</accession>
<keyword evidence="3" id="KW-1185">Reference proteome</keyword>
<feature type="domain" description="FAD-binding FR-type" evidence="1">
    <location>
        <begin position="11"/>
        <end position="141"/>
    </location>
</feature>
<evidence type="ECO:0000313" key="2">
    <source>
        <dbReference type="EMBL" id="MCS0599639.1"/>
    </source>
</evidence>
<dbReference type="InterPro" id="IPR017927">
    <property type="entry name" value="FAD-bd_FR_type"/>
</dbReference>
<dbReference type="Gene3D" id="3.40.50.80">
    <property type="entry name" value="Nucleotide-binding domain of ferredoxin-NADP reductase (FNR) module"/>
    <property type="match status" value="1"/>
</dbReference>
<dbReference type="Gene3D" id="2.40.30.10">
    <property type="entry name" value="Translation factors"/>
    <property type="match status" value="1"/>
</dbReference>
<comment type="caution">
    <text evidence="2">The sequence shown here is derived from an EMBL/GenBank/DDBJ whole genome shotgun (WGS) entry which is preliminary data.</text>
</comment>
<dbReference type="InterPro" id="IPR013113">
    <property type="entry name" value="SIP_FAD-bd"/>
</dbReference>
<reference evidence="2 3" key="1">
    <citation type="submission" date="2022-08" db="EMBL/GenBank/DDBJ databases">
        <authorList>
            <person name="Somphong A."/>
            <person name="Phongsopitanun W."/>
        </authorList>
    </citation>
    <scope>NUCLEOTIDE SEQUENCE [LARGE SCALE GENOMIC DNA]</scope>
    <source>
        <strain evidence="2 3">LP11</strain>
    </source>
</reference>
<organism evidence="2 3">
    <name type="scientific">Streptomyces pyxinicus</name>
    <dbReference type="NCBI Taxonomy" id="2970331"/>
    <lineage>
        <taxon>Bacteria</taxon>
        <taxon>Bacillati</taxon>
        <taxon>Actinomycetota</taxon>
        <taxon>Actinomycetes</taxon>
        <taxon>Kitasatosporales</taxon>
        <taxon>Streptomycetaceae</taxon>
        <taxon>Streptomyces</taxon>
    </lineage>
</organism>